<evidence type="ECO:0000256" key="15">
    <source>
        <dbReference type="ARBA" id="ARBA00030800"/>
    </source>
</evidence>
<evidence type="ECO:0000313" key="18">
    <source>
        <dbReference type="Proteomes" id="UP001595997"/>
    </source>
</evidence>
<proteinExistence type="predicted"/>
<dbReference type="Pfam" id="PF07730">
    <property type="entry name" value="HisKA_3"/>
    <property type="match status" value="1"/>
</dbReference>
<protein>
    <recommendedName>
        <fullName evidence="5">Oxygen sensor histidine kinase NreB</fullName>
        <ecNumber evidence="4">2.7.13.3</ecNumber>
    </recommendedName>
    <alternativeName>
        <fullName evidence="15">Nitrogen regulation protein B</fullName>
    </alternativeName>
</protein>
<dbReference type="InterPro" id="IPR004358">
    <property type="entry name" value="Sig_transdc_His_kin-like_C"/>
</dbReference>
<dbReference type="SUPFAM" id="SSF55874">
    <property type="entry name" value="ATPase domain of HSP90 chaperone/DNA topoisomerase II/histidine kinase"/>
    <property type="match status" value="1"/>
</dbReference>
<gene>
    <name evidence="17" type="ORF">ACFPA8_24120</name>
</gene>
<dbReference type="PROSITE" id="PS50109">
    <property type="entry name" value="HIS_KIN"/>
    <property type="match status" value="1"/>
</dbReference>
<dbReference type="InterPro" id="IPR003594">
    <property type="entry name" value="HATPase_dom"/>
</dbReference>
<dbReference type="InterPro" id="IPR036890">
    <property type="entry name" value="HATPase_C_sf"/>
</dbReference>
<evidence type="ECO:0000256" key="8">
    <source>
        <dbReference type="ARBA" id="ARBA00022679"/>
    </source>
</evidence>
<keyword evidence="13" id="KW-0411">Iron-sulfur</keyword>
<evidence type="ECO:0000256" key="9">
    <source>
        <dbReference type="ARBA" id="ARBA00022723"/>
    </source>
</evidence>
<dbReference type="PRINTS" id="PR00344">
    <property type="entry name" value="BCTRLSENSOR"/>
</dbReference>
<evidence type="ECO:0000256" key="13">
    <source>
        <dbReference type="ARBA" id="ARBA00023014"/>
    </source>
</evidence>
<comment type="function">
    <text evidence="14">Member of the two-component regulatory system NreB/NreC involved in the control of dissimilatory nitrate/nitrite reduction in response to oxygen. NreB functions as a direct oxygen sensor histidine kinase which is autophosphorylated, in the absence of oxygen, probably at the conserved histidine residue, and transfers its phosphate group probably to a conserved aspartate residue of NreC. NreB/NreC activates the expression of the nitrate (narGHJI) and nitrite (nir) reductase operons, as well as the putative nitrate transporter gene narT.</text>
</comment>
<dbReference type="PANTHER" id="PTHR24421:SF61">
    <property type="entry name" value="OXYGEN SENSOR HISTIDINE KINASE NREB"/>
    <property type="match status" value="1"/>
</dbReference>
<evidence type="ECO:0000256" key="10">
    <source>
        <dbReference type="ARBA" id="ARBA00022777"/>
    </source>
</evidence>
<dbReference type="CDD" id="cd16917">
    <property type="entry name" value="HATPase_UhpB-NarQ-NarX-like"/>
    <property type="match status" value="1"/>
</dbReference>
<dbReference type="SMART" id="SM00387">
    <property type="entry name" value="HATPase_c"/>
    <property type="match status" value="1"/>
</dbReference>
<keyword evidence="18" id="KW-1185">Reference proteome</keyword>
<dbReference type="InterPro" id="IPR003018">
    <property type="entry name" value="GAF"/>
</dbReference>
<dbReference type="Pfam" id="PF02518">
    <property type="entry name" value="HATPase_c"/>
    <property type="match status" value="1"/>
</dbReference>
<evidence type="ECO:0000256" key="12">
    <source>
        <dbReference type="ARBA" id="ARBA00023012"/>
    </source>
</evidence>
<evidence type="ECO:0000256" key="7">
    <source>
        <dbReference type="ARBA" id="ARBA00022490"/>
    </source>
</evidence>
<dbReference type="Gene3D" id="3.30.450.40">
    <property type="match status" value="1"/>
</dbReference>
<sequence length="390" mass="41663">MLQSSGLAAVSAALLAMNRQLEVRDVLQTIVASARELLDAEYAALGVPDDHGGFAQFVVDGVSDEQWKAIGPLPRQHGILAAMLHEATPQRLADVRADPRFEGWPSAHPELADFLGMPIADGEEVLGALFLANKRCPPTRVPAQESAGASRGCAFSEEDERLLRLLAQHAAIALTNARLYERSRELTIAGERARIAHDLHDAVAQKLFSLRLTAQAATALVDRDPARAKAELHEIDRLTAEAAEELRAAVVELRPAALDEDGLVATLRTQARVLHRAHSAEVAFSTGGSPRALPAAQEEALLRVAQEALHNALRHASAGHVDVVLTFGETGVRLRVTDDGRGFDPKAVRKAGRHLGLVSMRDRAGCVGGRLTVESEPGKGAVIELEVPGG</sequence>
<accession>A0ABV9AE12</accession>
<dbReference type="InterPro" id="IPR005467">
    <property type="entry name" value="His_kinase_dom"/>
</dbReference>
<dbReference type="InterPro" id="IPR029016">
    <property type="entry name" value="GAF-like_dom_sf"/>
</dbReference>
<keyword evidence="11" id="KW-0408">Iron</keyword>
<reference evidence="18" key="1">
    <citation type="journal article" date="2019" name="Int. J. Syst. Evol. Microbiol.">
        <title>The Global Catalogue of Microorganisms (GCM) 10K type strain sequencing project: providing services to taxonomists for standard genome sequencing and annotation.</title>
        <authorList>
            <consortium name="The Broad Institute Genomics Platform"/>
            <consortium name="The Broad Institute Genome Sequencing Center for Infectious Disease"/>
            <person name="Wu L."/>
            <person name="Ma J."/>
        </authorList>
    </citation>
    <scope>NUCLEOTIDE SEQUENCE [LARGE SCALE GENOMIC DNA]</scope>
    <source>
        <strain evidence="18">CGMCC 4.7357</strain>
    </source>
</reference>
<comment type="subcellular location">
    <subcellularLocation>
        <location evidence="3">Cytoplasm</location>
    </subcellularLocation>
</comment>
<dbReference type="InterPro" id="IPR011712">
    <property type="entry name" value="Sig_transdc_His_kin_sub3_dim/P"/>
</dbReference>
<dbReference type="SMART" id="SM00065">
    <property type="entry name" value="GAF"/>
    <property type="match status" value="1"/>
</dbReference>
<dbReference type="Gene3D" id="1.20.5.1930">
    <property type="match status" value="1"/>
</dbReference>
<evidence type="ECO:0000256" key="2">
    <source>
        <dbReference type="ARBA" id="ARBA00001966"/>
    </source>
</evidence>
<dbReference type="Proteomes" id="UP001595997">
    <property type="component" value="Unassembled WGS sequence"/>
</dbReference>
<dbReference type="Pfam" id="PF13185">
    <property type="entry name" value="GAF_2"/>
    <property type="match status" value="1"/>
</dbReference>
<evidence type="ECO:0000256" key="3">
    <source>
        <dbReference type="ARBA" id="ARBA00004496"/>
    </source>
</evidence>
<dbReference type="GO" id="GO:0016301">
    <property type="term" value="F:kinase activity"/>
    <property type="evidence" value="ECO:0007669"/>
    <property type="project" value="UniProtKB-KW"/>
</dbReference>
<evidence type="ECO:0000256" key="11">
    <source>
        <dbReference type="ARBA" id="ARBA00023004"/>
    </source>
</evidence>
<evidence type="ECO:0000256" key="1">
    <source>
        <dbReference type="ARBA" id="ARBA00000085"/>
    </source>
</evidence>
<dbReference type="SUPFAM" id="SSF55781">
    <property type="entry name" value="GAF domain-like"/>
    <property type="match status" value="1"/>
</dbReference>
<keyword evidence="9" id="KW-0479">Metal-binding</keyword>
<keyword evidence="7" id="KW-0963">Cytoplasm</keyword>
<comment type="cofactor">
    <cofactor evidence="2">
        <name>[4Fe-4S] cluster</name>
        <dbReference type="ChEBI" id="CHEBI:49883"/>
    </cofactor>
</comment>
<feature type="domain" description="Histidine kinase" evidence="16">
    <location>
        <begin position="194"/>
        <end position="390"/>
    </location>
</feature>
<comment type="caution">
    <text evidence="17">The sequence shown here is derived from an EMBL/GenBank/DDBJ whole genome shotgun (WGS) entry which is preliminary data.</text>
</comment>
<evidence type="ECO:0000259" key="16">
    <source>
        <dbReference type="PROSITE" id="PS50109"/>
    </source>
</evidence>
<keyword evidence="10 17" id="KW-0418">Kinase</keyword>
<dbReference type="InterPro" id="IPR050482">
    <property type="entry name" value="Sensor_HK_TwoCompSys"/>
</dbReference>
<evidence type="ECO:0000256" key="6">
    <source>
        <dbReference type="ARBA" id="ARBA00022485"/>
    </source>
</evidence>
<organism evidence="17 18">
    <name type="scientific">Streptomyces ovatisporus</name>
    <dbReference type="NCBI Taxonomy" id="1128682"/>
    <lineage>
        <taxon>Bacteria</taxon>
        <taxon>Bacillati</taxon>
        <taxon>Actinomycetota</taxon>
        <taxon>Actinomycetes</taxon>
        <taxon>Kitasatosporales</taxon>
        <taxon>Streptomycetaceae</taxon>
        <taxon>Streptomyces</taxon>
    </lineage>
</organism>
<dbReference type="RefSeq" id="WP_386451791.1">
    <property type="nucleotide sequence ID" value="NZ_JBHSFH010000015.1"/>
</dbReference>
<evidence type="ECO:0000313" key="17">
    <source>
        <dbReference type="EMBL" id="MFC4497221.1"/>
    </source>
</evidence>
<keyword evidence="12" id="KW-0902">Two-component regulatory system</keyword>
<dbReference type="EC" id="2.7.13.3" evidence="4"/>
<evidence type="ECO:0000256" key="5">
    <source>
        <dbReference type="ARBA" id="ARBA00017322"/>
    </source>
</evidence>
<keyword evidence="6" id="KW-0004">4Fe-4S</keyword>
<comment type="catalytic activity">
    <reaction evidence="1">
        <text>ATP + protein L-histidine = ADP + protein N-phospho-L-histidine.</text>
        <dbReference type="EC" id="2.7.13.3"/>
    </reaction>
</comment>
<evidence type="ECO:0000256" key="4">
    <source>
        <dbReference type="ARBA" id="ARBA00012438"/>
    </source>
</evidence>
<dbReference type="PANTHER" id="PTHR24421">
    <property type="entry name" value="NITRATE/NITRITE SENSOR PROTEIN NARX-RELATED"/>
    <property type="match status" value="1"/>
</dbReference>
<dbReference type="Gene3D" id="3.30.565.10">
    <property type="entry name" value="Histidine kinase-like ATPase, C-terminal domain"/>
    <property type="match status" value="1"/>
</dbReference>
<evidence type="ECO:0000256" key="14">
    <source>
        <dbReference type="ARBA" id="ARBA00024827"/>
    </source>
</evidence>
<dbReference type="EMBL" id="JBHSFH010000015">
    <property type="protein sequence ID" value="MFC4497221.1"/>
    <property type="molecule type" value="Genomic_DNA"/>
</dbReference>
<keyword evidence="8" id="KW-0808">Transferase</keyword>
<name>A0ABV9AE12_9ACTN</name>